<dbReference type="AlphaFoldDB" id="A0A0H5QV90"/>
<dbReference type="Pfam" id="PF00168">
    <property type="entry name" value="C2"/>
    <property type="match status" value="1"/>
</dbReference>
<evidence type="ECO:0000259" key="2">
    <source>
        <dbReference type="PROSITE" id="PS50004"/>
    </source>
</evidence>
<feature type="coiled-coil region" evidence="1">
    <location>
        <begin position="603"/>
        <end position="650"/>
    </location>
</feature>
<keyword evidence="1" id="KW-0175">Coiled coil</keyword>
<feature type="non-terminal residue" evidence="3">
    <location>
        <position position="1"/>
    </location>
</feature>
<sequence length="736" mass="83567">VNVKRCKDVFEIGKQPMLLMFGNPALEIGPGVEPIEDFPTSIEDTVDFLESELYRRQAELSNTEQLEKLQRQLDILRNNDDEQLRIFVCEVIGLENTGSSSLTDIYVEMRLEGSDARRTKVIKKCINGQVLWPNPEELRFPKYLLGAHNSNPLQIKVFTKKIIGDNCIAEAIVKLSEVSLEKRYDETFALESTRRSPGTSQMPSSIHLIIQACSDAIIDIGSSIGALERRHDLLRLETMWLEHRLVALRLGDDEDSKLDESNNSKSIKTALEQILSLIRIRLQALQTESTSLLAQSLASGTRIFVIVSGVRGFSEVDSCSAKISCGKFHFKLELRRNKTTLSTSRTFEVTSPVRGSDTLKVKIIATKQLVKHVVAQTSVTISTLVSTEVITSSDQWVDFKTHDKESVLGSLCIAIRIIGQRHSDITAEISSLGRDLQLFNHQNMTIDLLHQDMGSSVNDNRDDIVPRTPEAENDKANVKPGIADDVFSVETCEEMPNEPIDIVAEQVIVQEPVDIAVQTELVDDAESVTLFAKQLKVRIHDEMMHRREKALSKALCQELASKVSELTKTLEEERNHNVTVQLMLDSARHEIDHFHKTFAEFQKTSEARNLRTLEELAKEVQRNVALETRLEQADLRQEQLLQKMQEETKLNFFTNHVKENILKFDLLSSRTAGFRTLLHKAKLARHTLRTRLDMTTSKLKAAENLNMLLFRVLHREQQRIIHETRLCIGLENKQKK</sequence>
<evidence type="ECO:0000256" key="1">
    <source>
        <dbReference type="SAM" id="Coils"/>
    </source>
</evidence>
<dbReference type="PROSITE" id="PS50004">
    <property type="entry name" value="C2"/>
    <property type="match status" value="1"/>
</dbReference>
<feature type="coiled-coil region" evidence="1">
    <location>
        <begin position="59"/>
        <end position="86"/>
    </location>
</feature>
<accession>A0A0H5QV90</accession>
<proteinExistence type="predicted"/>
<dbReference type="SUPFAM" id="SSF49562">
    <property type="entry name" value="C2 domain (Calcium/lipid-binding domain, CaLB)"/>
    <property type="match status" value="1"/>
</dbReference>
<protein>
    <recommendedName>
        <fullName evidence="2">C2 domain-containing protein</fullName>
    </recommendedName>
</protein>
<dbReference type="Gene3D" id="2.60.40.150">
    <property type="entry name" value="C2 domain"/>
    <property type="match status" value="1"/>
</dbReference>
<organism evidence="3">
    <name type="scientific">Spongospora subterranea</name>
    <dbReference type="NCBI Taxonomy" id="70186"/>
    <lineage>
        <taxon>Eukaryota</taxon>
        <taxon>Sar</taxon>
        <taxon>Rhizaria</taxon>
        <taxon>Endomyxa</taxon>
        <taxon>Phytomyxea</taxon>
        <taxon>Plasmodiophorida</taxon>
        <taxon>Plasmodiophoridae</taxon>
        <taxon>Spongospora</taxon>
    </lineage>
</organism>
<dbReference type="CDD" id="cd00030">
    <property type="entry name" value="C2"/>
    <property type="match status" value="1"/>
</dbReference>
<dbReference type="EMBL" id="HACM01005230">
    <property type="protein sequence ID" value="CRZ05672.1"/>
    <property type="molecule type" value="Transcribed_RNA"/>
</dbReference>
<feature type="domain" description="C2" evidence="2">
    <location>
        <begin position="65"/>
        <end position="188"/>
    </location>
</feature>
<name>A0A0H5QV90_9EUKA</name>
<dbReference type="InterPro" id="IPR035892">
    <property type="entry name" value="C2_domain_sf"/>
</dbReference>
<evidence type="ECO:0000313" key="3">
    <source>
        <dbReference type="EMBL" id="CRZ05672.1"/>
    </source>
</evidence>
<dbReference type="InterPro" id="IPR000008">
    <property type="entry name" value="C2_dom"/>
</dbReference>
<reference evidence="3" key="1">
    <citation type="submission" date="2015-04" db="EMBL/GenBank/DDBJ databases">
        <title>The genome sequence of the plant pathogenic Rhizarian Plasmodiophora brassicae reveals insights in its biotrophic life cycle and the origin of chitin synthesis.</title>
        <authorList>
            <person name="Schwelm A."/>
            <person name="Fogelqvist J."/>
            <person name="Knaust A."/>
            <person name="Julke S."/>
            <person name="Lilja T."/>
            <person name="Dhandapani V."/>
            <person name="Bonilla-Rosso G."/>
            <person name="Karlsson M."/>
            <person name="Shevchenko A."/>
            <person name="Choi S.R."/>
            <person name="Kim H.G."/>
            <person name="Park J.Y."/>
            <person name="Lim Y.P."/>
            <person name="Ludwig-Muller J."/>
            <person name="Dixelius C."/>
        </authorList>
    </citation>
    <scope>NUCLEOTIDE SEQUENCE</scope>
    <source>
        <tissue evidence="3">Potato root galls</tissue>
    </source>
</reference>